<protein>
    <submittedName>
        <fullName evidence="2">Uncharacterized protein</fullName>
    </submittedName>
</protein>
<evidence type="ECO:0000313" key="3">
    <source>
        <dbReference type="Proteomes" id="UP000807825"/>
    </source>
</evidence>
<gene>
    <name evidence="2" type="ORF">HY912_13065</name>
</gene>
<dbReference type="EMBL" id="JACRDE010000344">
    <property type="protein sequence ID" value="MBI5250417.1"/>
    <property type="molecule type" value="Genomic_DNA"/>
</dbReference>
<feature type="transmembrane region" description="Helical" evidence="1">
    <location>
        <begin position="233"/>
        <end position="257"/>
    </location>
</feature>
<dbReference type="Proteomes" id="UP000807825">
    <property type="component" value="Unassembled WGS sequence"/>
</dbReference>
<feature type="transmembrane region" description="Helical" evidence="1">
    <location>
        <begin position="194"/>
        <end position="221"/>
    </location>
</feature>
<feature type="transmembrane region" description="Helical" evidence="1">
    <location>
        <begin position="297"/>
        <end position="316"/>
    </location>
</feature>
<organism evidence="2 3">
    <name type="scientific">Desulfomonile tiedjei</name>
    <dbReference type="NCBI Taxonomy" id="2358"/>
    <lineage>
        <taxon>Bacteria</taxon>
        <taxon>Pseudomonadati</taxon>
        <taxon>Thermodesulfobacteriota</taxon>
        <taxon>Desulfomonilia</taxon>
        <taxon>Desulfomonilales</taxon>
        <taxon>Desulfomonilaceae</taxon>
        <taxon>Desulfomonile</taxon>
    </lineage>
</organism>
<dbReference type="InterPro" id="IPR046107">
    <property type="entry name" value="DUF6044"/>
</dbReference>
<name>A0A9D6V7E8_9BACT</name>
<comment type="caution">
    <text evidence="2">The sequence shown here is derived from an EMBL/GenBank/DDBJ whole genome shotgun (WGS) entry which is preliminary data.</text>
</comment>
<keyword evidence="1" id="KW-1133">Transmembrane helix</keyword>
<feature type="transmembrane region" description="Helical" evidence="1">
    <location>
        <begin position="437"/>
        <end position="459"/>
    </location>
</feature>
<feature type="non-terminal residue" evidence="2">
    <location>
        <position position="740"/>
    </location>
</feature>
<keyword evidence="1" id="KW-0812">Transmembrane</keyword>
<dbReference type="Pfam" id="PF19510">
    <property type="entry name" value="DUF6044"/>
    <property type="match status" value="1"/>
</dbReference>
<keyword evidence="1" id="KW-0472">Membrane</keyword>
<evidence type="ECO:0000313" key="2">
    <source>
        <dbReference type="EMBL" id="MBI5250417.1"/>
    </source>
</evidence>
<feature type="transmembrane region" description="Helical" evidence="1">
    <location>
        <begin position="358"/>
        <end position="383"/>
    </location>
</feature>
<feature type="transmembrane region" description="Helical" evidence="1">
    <location>
        <begin position="99"/>
        <end position="118"/>
    </location>
</feature>
<dbReference type="AlphaFoldDB" id="A0A9D6V7E8"/>
<feature type="transmembrane region" description="Helical" evidence="1">
    <location>
        <begin position="163"/>
        <end position="182"/>
    </location>
</feature>
<evidence type="ECO:0000256" key="1">
    <source>
        <dbReference type="SAM" id="Phobius"/>
    </source>
</evidence>
<accession>A0A9D6V7E8</accession>
<feature type="transmembrane region" description="Helical" evidence="1">
    <location>
        <begin position="21"/>
        <end position="42"/>
    </location>
</feature>
<reference evidence="2" key="1">
    <citation type="submission" date="2020-07" db="EMBL/GenBank/DDBJ databases">
        <title>Huge and variable diversity of episymbiotic CPR bacteria and DPANN archaea in groundwater ecosystems.</title>
        <authorList>
            <person name="He C.Y."/>
            <person name="Keren R."/>
            <person name="Whittaker M."/>
            <person name="Farag I.F."/>
            <person name="Doudna J."/>
            <person name="Cate J.H.D."/>
            <person name="Banfield J.F."/>
        </authorList>
    </citation>
    <scope>NUCLEOTIDE SEQUENCE</scope>
    <source>
        <strain evidence="2">NC_groundwater_1664_Pr3_B-0.1um_52_9</strain>
    </source>
</reference>
<feature type="transmembrane region" description="Helical" evidence="1">
    <location>
        <begin position="395"/>
        <end position="416"/>
    </location>
</feature>
<proteinExistence type="predicted"/>
<sequence length="740" mass="82968">MENSCEKIHVMNRLLSWAEGVGSNAVLLFVLWSLWLAAPYLCGGPSSYVRLHDCGDSGIPQAAAVAWSVREWGLSTWAPFEICGSDLFASSRFPLMMDVLFFAIFPGWLAYGLIMWVQRFVAGYFTFRLLKDVLDVDYWPAALSGLMYSLFAQGCVNGSWQGFTLYDLLVLPGTPFLLWLFARQDPSRFSSMAIAVLCGGLFSLCSHVVFVAFLVFFMAFWFLTVIPKRSIGFWGLAASFAVGYIVAESPVILAYYLNGPASHRAANQLISDGISAGWSLAIRESLFGVYGFLSDNVVSVVIIVVGWYLSCGVFFGRSRKAQTFPSGGPASHNSIQEVPEVSAITGHPNRELHRRMKWILVALAVAIASPLATVVLQTVLASWLGFMRGFNLSRLWLFAPFLVIVCAGLSLHSIGNEWQVVIRAGRLDLFHCAIRKAVFVGAIAAILIQSFGIQVSMLVEAANGSNYRSFYQNSDVSQLTREFSEKNLFRVATIAPNRKDPPHPAFAWAYGLESVDGYVNLYPKRYQDVWAKVLEPSITTDPLLASYFTSWGSRVYLFSPFFFRPASPSHFSSTYRLSHLFDLKFLSLLNVKYLISPVALEDENLLLRSGPDGKQIAWREDPSRFRKLITYLTGRLPDFPLYIYENRRVLPRFFMARTERLFDEPSEVLNAMQMAEYSEMMSTAFIERQEVREVSLSGLEGPGGEVELKSYTWDKIVLTATCQSSSVLVITNNWSPYWKA</sequence>